<dbReference type="InterPro" id="IPR009057">
    <property type="entry name" value="Homeodomain-like_sf"/>
</dbReference>
<sequence>MGKMKKTEIKILIVDDEKLARTTMHRKLNDFGYSNIQEAVNGRLAYNMLQEDIPDIIIADIVMPEMDGLQLLKLIREKDIEITYILLSGYEVFDYAKEALKYSASYYLLKPIDDRELLFCLQNAQKEISQRIYSRNLKEQSNNQTYRIQNALRHQYLREMIFQYIPGENVQKLHEAELHISYPYDTFSIILFRTPDHFEQAPADIQPELVHFCIENVAQEILGEKKIICHGLTVQKDLCLVCNLPEFYLTMEKYQQEFLDVLQRIKIFCETKLNLFTIIGVAFAEERSKLESAFNTAHRSVELQIIQAQKAYQQIRHMNEQKVTLTPEQKYQLIHAIKESDNTAVFKCLDDIFLPFFCTLRGQKDMMNNISLQLIMLFLECVKEQNQDETVVLGDEFDLYQEAASLPNEKETLNWLKQKAVVCLNAKSLDDATHASKESVFRERAQYYITENYQKSITLTDAANYFHFTPSYFSRLFKQAFKVGFIRYLIDYRINKAKQLLISSNMKVNEIGKEVGFNDSKHFYKIFKQTTGYQPSIYRDHFKGEQP</sequence>
<reference evidence="9" key="1">
    <citation type="journal article" date="2021" name="PeerJ">
        <title>Extensive microbial diversity within the chicken gut microbiome revealed by metagenomics and culture.</title>
        <authorList>
            <person name="Gilroy R."/>
            <person name="Ravi A."/>
            <person name="Getino M."/>
            <person name="Pursley I."/>
            <person name="Horton D.L."/>
            <person name="Alikhan N.F."/>
            <person name="Baker D."/>
            <person name="Gharbi K."/>
            <person name="Hall N."/>
            <person name="Watson M."/>
            <person name="Adriaenssens E.M."/>
            <person name="Foster-Nyarko E."/>
            <person name="Jarju S."/>
            <person name="Secka A."/>
            <person name="Antonio M."/>
            <person name="Oren A."/>
            <person name="Chaudhuri R.R."/>
            <person name="La Ragione R."/>
            <person name="Hildebrand F."/>
            <person name="Pallen M.J."/>
        </authorList>
    </citation>
    <scope>NUCLEOTIDE SEQUENCE</scope>
    <source>
        <strain evidence="9">CHK179-7159</strain>
    </source>
</reference>
<dbReference type="Gene3D" id="3.40.50.2300">
    <property type="match status" value="1"/>
</dbReference>
<evidence type="ECO:0000313" key="9">
    <source>
        <dbReference type="EMBL" id="HJA94537.1"/>
    </source>
</evidence>
<comment type="caution">
    <text evidence="9">The sequence shown here is derived from an EMBL/GenBank/DDBJ whole genome shotgun (WGS) entry which is preliminary data.</text>
</comment>
<dbReference type="GO" id="GO:0003700">
    <property type="term" value="F:DNA-binding transcription factor activity"/>
    <property type="evidence" value="ECO:0007669"/>
    <property type="project" value="InterPro"/>
</dbReference>
<keyword evidence="4" id="KW-0804">Transcription</keyword>
<keyword evidence="6" id="KW-0597">Phosphoprotein</keyword>
<dbReference type="InterPro" id="IPR018060">
    <property type="entry name" value="HTH_AraC"/>
</dbReference>
<evidence type="ECO:0000256" key="4">
    <source>
        <dbReference type="ARBA" id="ARBA00023163"/>
    </source>
</evidence>
<feature type="domain" description="Response regulatory" evidence="8">
    <location>
        <begin position="10"/>
        <end position="125"/>
    </location>
</feature>
<dbReference type="PANTHER" id="PTHR43280">
    <property type="entry name" value="ARAC-FAMILY TRANSCRIPTIONAL REGULATOR"/>
    <property type="match status" value="1"/>
</dbReference>
<protein>
    <recommendedName>
        <fullName evidence="1">Stage 0 sporulation protein A homolog</fullName>
    </recommendedName>
</protein>
<dbReference type="PROSITE" id="PS50110">
    <property type="entry name" value="RESPONSE_REGULATORY"/>
    <property type="match status" value="1"/>
</dbReference>
<dbReference type="GO" id="GO:0000160">
    <property type="term" value="P:phosphorelay signal transduction system"/>
    <property type="evidence" value="ECO:0007669"/>
    <property type="project" value="InterPro"/>
</dbReference>
<accession>A0A9D2I9F8</accession>
<dbReference type="Pfam" id="PF12833">
    <property type="entry name" value="HTH_18"/>
    <property type="match status" value="1"/>
</dbReference>
<evidence type="ECO:0000256" key="2">
    <source>
        <dbReference type="ARBA" id="ARBA00023015"/>
    </source>
</evidence>
<dbReference type="GO" id="GO:0043565">
    <property type="term" value="F:sequence-specific DNA binding"/>
    <property type="evidence" value="ECO:0007669"/>
    <property type="project" value="InterPro"/>
</dbReference>
<dbReference type="EMBL" id="DWYY01000180">
    <property type="protein sequence ID" value="HJA94537.1"/>
    <property type="molecule type" value="Genomic_DNA"/>
</dbReference>
<keyword evidence="3" id="KW-0238">DNA-binding</keyword>
<dbReference type="Gene3D" id="1.10.10.60">
    <property type="entry name" value="Homeodomain-like"/>
    <property type="match status" value="2"/>
</dbReference>
<dbReference type="Pfam" id="PF00072">
    <property type="entry name" value="Response_reg"/>
    <property type="match status" value="1"/>
</dbReference>
<dbReference type="SUPFAM" id="SSF52172">
    <property type="entry name" value="CheY-like"/>
    <property type="match status" value="1"/>
</dbReference>
<evidence type="ECO:0000256" key="6">
    <source>
        <dbReference type="PROSITE-ProRule" id="PRU00169"/>
    </source>
</evidence>
<keyword evidence="2" id="KW-0805">Transcription regulation</keyword>
<gene>
    <name evidence="9" type="ORF">H9717_15730</name>
</gene>
<dbReference type="SMART" id="SM00342">
    <property type="entry name" value="HTH_ARAC"/>
    <property type="match status" value="1"/>
</dbReference>
<dbReference type="SMART" id="SM00448">
    <property type="entry name" value="REC"/>
    <property type="match status" value="1"/>
</dbReference>
<feature type="modified residue" description="4-aspartylphosphate" evidence="6">
    <location>
        <position position="60"/>
    </location>
</feature>
<organism evidence="9 10">
    <name type="scientific">Candidatus Eisenbergiella merdipullorum</name>
    <dbReference type="NCBI Taxonomy" id="2838553"/>
    <lineage>
        <taxon>Bacteria</taxon>
        <taxon>Bacillati</taxon>
        <taxon>Bacillota</taxon>
        <taxon>Clostridia</taxon>
        <taxon>Lachnospirales</taxon>
        <taxon>Lachnospiraceae</taxon>
        <taxon>Eisenbergiella</taxon>
    </lineage>
</organism>
<proteinExistence type="predicted"/>
<dbReference type="AlphaFoldDB" id="A0A9D2I9F8"/>
<dbReference type="Proteomes" id="UP000886858">
    <property type="component" value="Unassembled WGS sequence"/>
</dbReference>
<evidence type="ECO:0000256" key="3">
    <source>
        <dbReference type="ARBA" id="ARBA00023125"/>
    </source>
</evidence>
<feature type="domain" description="HTH araC/xylS-type" evidence="7">
    <location>
        <begin position="443"/>
        <end position="541"/>
    </location>
</feature>
<comment type="function">
    <text evidence="5">May play the central regulatory role in sporulation. It may be an element of the effector pathway responsible for the activation of sporulation genes in response to nutritional stress. Spo0A may act in concert with spo0H (a sigma factor) to control the expression of some genes that are critical to the sporulation process.</text>
</comment>
<dbReference type="PANTHER" id="PTHR43280:SF28">
    <property type="entry name" value="HTH-TYPE TRANSCRIPTIONAL ACTIVATOR RHAS"/>
    <property type="match status" value="1"/>
</dbReference>
<evidence type="ECO:0000256" key="1">
    <source>
        <dbReference type="ARBA" id="ARBA00018672"/>
    </source>
</evidence>
<name>A0A9D2I9F8_9FIRM</name>
<dbReference type="PROSITE" id="PS01124">
    <property type="entry name" value="HTH_ARAC_FAMILY_2"/>
    <property type="match status" value="1"/>
</dbReference>
<evidence type="ECO:0000313" key="10">
    <source>
        <dbReference type="Proteomes" id="UP000886858"/>
    </source>
</evidence>
<evidence type="ECO:0000259" key="7">
    <source>
        <dbReference type="PROSITE" id="PS01124"/>
    </source>
</evidence>
<evidence type="ECO:0000256" key="5">
    <source>
        <dbReference type="ARBA" id="ARBA00024867"/>
    </source>
</evidence>
<evidence type="ECO:0000259" key="8">
    <source>
        <dbReference type="PROSITE" id="PS50110"/>
    </source>
</evidence>
<dbReference type="CDD" id="cd17536">
    <property type="entry name" value="REC_YesN-like"/>
    <property type="match status" value="1"/>
</dbReference>
<dbReference type="SUPFAM" id="SSF46689">
    <property type="entry name" value="Homeodomain-like"/>
    <property type="match status" value="2"/>
</dbReference>
<dbReference type="InterPro" id="IPR001789">
    <property type="entry name" value="Sig_transdc_resp-reg_receiver"/>
</dbReference>
<dbReference type="InterPro" id="IPR011006">
    <property type="entry name" value="CheY-like_superfamily"/>
</dbReference>
<reference evidence="9" key="2">
    <citation type="submission" date="2021-04" db="EMBL/GenBank/DDBJ databases">
        <authorList>
            <person name="Gilroy R."/>
        </authorList>
    </citation>
    <scope>NUCLEOTIDE SEQUENCE</scope>
    <source>
        <strain evidence="9">CHK179-7159</strain>
    </source>
</reference>